<dbReference type="Gene3D" id="2.40.50.910">
    <property type="entry name" value="Type VII secretion system EccB, repeat 3 domain"/>
    <property type="match status" value="1"/>
</dbReference>
<dbReference type="NCBIfam" id="TIGR03919">
    <property type="entry name" value="T7SS_EccB"/>
    <property type="match status" value="1"/>
</dbReference>
<evidence type="ECO:0000256" key="2">
    <source>
        <dbReference type="ARBA" id="ARBA00008149"/>
    </source>
</evidence>
<reference evidence="12 13" key="1">
    <citation type="submission" date="2016-11" db="EMBL/GenBank/DDBJ databases">
        <authorList>
            <person name="Jaros S."/>
            <person name="Januszkiewicz K."/>
            <person name="Wedrychowicz H."/>
        </authorList>
    </citation>
    <scope>NUCLEOTIDE SEQUENCE [LARGE SCALE GENOMIC DNA]</scope>
    <source>
        <strain evidence="12 13">CGMCC 4.2025</strain>
    </source>
</reference>
<evidence type="ECO:0000256" key="10">
    <source>
        <dbReference type="SAM" id="MobiDB-lite"/>
    </source>
</evidence>
<feature type="transmembrane region" description="Helical" evidence="11">
    <location>
        <begin position="41"/>
        <end position="61"/>
    </location>
</feature>
<evidence type="ECO:0000256" key="9">
    <source>
        <dbReference type="ARBA" id="ARBA00023136"/>
    </source>
</evidence>
<dbReference type="GO" id="GO:0005524">
    <property type="term" value="F:ATP binding"/>
    <property type="evidence" value="ECO:0007669"/>
    <property type="project" value="UniProtKB-KW"/>
</dbReference>
<keyword evidence="3" id="KW-1003">Cell membrane</keyword>
<dbReference type="InterPro" id="IPR044857">
    <property type="entry name" value="T7SS_EccB_R1"/>
</dbReference>
<evidence type="ECO:0000256" key="5">
    <source>
        <dbReference type="ARBA" id="ARBA00022741"/>
    </source>
</evidence>
<evidence type="ECO:0000313" key="13">
    <source>
        <dbReference type="Proteomes" id="UP000184111"/>
    </source>
</evidence>
<dbReference type="AlphaFoldDB" id="A0A1M7KLV0"/>
<gene>
    <name evidence="12" type="ORF">SAMN05216499_11325</name>
</gene>
<keyword evidence="9 11" id="KW-0472">Membrane</keyword>
<dbReference type="EMBL" id="FRBI01000013">
    <property type="protein sequence ID" value="SHM66397.1"/>
    <property type="molecule type" value="Genomic_DNA"/>
</dbReference>
<evidence type="ECO:0000313" key="12">
    <source>
        <dbReference type="EMBL" id="SHM66397.1"/>
    </source>
</evidence>
<dbReference type="GO" id="GO:0005576">
    <property type="term" value="C:extracellular region"/>
    <property type="evidence" value="ECO:0007669"/>
    <property type="project" value="TreeGrafter"/>
</dbReference>
<dbReference type="OrthoDB" id="3847604at2"/>
<name>A0A1M7KLV0_9ACTN</name>
<evidence type="ECO:0000256" key="1">
    <source>
        <dbReference type="ARBA" id="ARBA00004162"/>
    </source>
</evidence>
<dbReference type="GO" id="GO:0005886">
    <property type="term" value="C:plasma membrane"/>
    <property type="evidence" value="ECO:0007669"/>
    <property type="project" value="UniProtKB-SubCell"/>
</dbReference>
<evidence type="ECO:0000256" key="4">
    <source>
        <dbReference type="ARBA" id="ARBA00022692"/>
    </source>
</evidence>
<dbReference type="Proteomes" id="UP000184111">
    <property type="component" value="Unassembled WGS sequence"/>
</dbReference>
<sequence length="503" mass="52672">MASRKEQLNAYTFARKRVVAAFLQPNPAGSDEGAPRPLRTLVPGIVVGAVLLAGFGAWGLISPSVPHGWDEPGKHVIVADESTTRYVVLNDVDTHKPVLHPVLNMASARLLLDPGAYDVIKVKESVLDHSGLKHGATIGIPYAPDRLPKAADAGKAKVWAVCDRPGGGTSRAPQQAVFVLGGDEAAAMSGPSKLGGDQVLYVQDQDGVQYLVDSDGIKFLLDGSGTKSQKNAKANDPGMLLRTLFGENPQPQTVSDTWLASLDSGTPIRFPPIENRGDTEKVVGVPGGSSKVGTVLRAPSGAGYQYYIVTKDGVAPITQFASLLLLQANTQTAPVQTSIPQSPQPPFLPKDWPQGDPRQVNTPDADSPRNVACSVLRGGATTADGPDLSLWAGKDYPEQIVEGASSAYVTPGSGLLYQEVSGTDTSGGTLFLVTDTGLRYAVSRNNDSAAANKASDAKQETNQAAVRLGYADVKPMSIPSVWSELLPKGPALDTASAAQPQGS</sequence>
<evidence type="ECO:0000256" key="7">
    <source>
        <dbReference type="ARBA" id="ARBA00022840"/>
    </source>
</evidence>
<dbReference type="GO" id="GO:0016787">
    <property type="term" value="F:hydrolase activity"/>
    <property type="evidence" value="ECO:0007669"/>
    <property type="project" value="UniProtKB-KW"/>
</dbReference>
<keyword evidence="6" id="KW-0378">Hydrolase</keyword>
<dbReference type="InterPro" id="IPR042485">
    <property type="entry name" value="T7SS_EccB_R3"/>
</dbReference>
<dbReference type="PANTHER" id="PTHR40765:SF2">
    <property type="entry name" value="ESX-2 SECRETION SYSTEM ATPASE ECCB2"/>
    <property type="match status" value="1"/>
</dbReference>
<feature type="region of interest" description="Disordered" evidence="10">
    <location>
        <begin position="335"/>
        <end position="369"/>
    </location>
</feature>
<dbReference type="PANTHER" id="PTHR40765">
    <property type="entry name" value="ESX-2 SECRETION SYSTEM ATPASE ECCB2"/>
    <property type="match status" value="1"/>
</dbReference>
<evidence type="ECO:0000256" key="3">
    <source>
        <dbReference type="ARBA" id="ARBA00022475"/>
    </source>
</evidence>
<dbReference type="RefSeq" id="WP_073500338.1">
    <property type="nucleotide sequence ID" value="NZ_FRBI01000013.1"/>
</dbReference>
<keyword evidence="4 11" id="KW-0812">Transmembrane</keyword>
<protein>
    <submittedName>
        <fullName evidence="12">Type VII secretion protein EccB</fullName>
    </submittedName>
</protein>
<comment type="subcellular location">
    <subcellularLocation>
        <location evidence="1">Cell membrane</location>
        <topology evidence="1">Single-pass membrane protein</topology>
    </subcellularLocation>
</comment>
<organism evidence="12 13">
    <name type="scientific">Actinacidiphila paucisporea</name>
    <dbReference type="NCBI Taxonomy" id="310782"/>
    <lineage>
        <taxon>Bacteria</taxon>
        <taxon>Bacillati</taxon>
        <taxon>Actinomycetota</taxon>
        <taxon>Actinomycetes</taxon>
        <taxon>Kitasatosporales</taxon>
        <taxon>Streptomycetaceae</taxon>
        <taxon>Actinacidiphila</taxon>
    </lineage>
</organism>
<evidence type="ECO:0000256" key="6">
    <source>
        <dbReference type="ARBA" id="ARBA00022801"/>
    </source>
</evidence>
<accession>A0A1M7KLV0</accession>
<proteinExistence type="inferred from homology"/>
<keyword evidence="13" id="KW-1185">Reference proteome</keyword>
<evidence type="ECO:0000256" key="8">
    <source>
        <dbReference type="ARBA" id="ARBA00022989"/>
    </source>
</evidence>
<evidence type="ECO:0000256" key="11">
    <source>
        <dbReference type="SAM" id="Phobius"/>
    </source>
</evidence>
<dbReference type="STRING" id="310782.SAMN05216499_11325"/>
<dbReference type="Gene3D" id="3.30.2390.20">
    <property type="entry name" value="Type VII secretion system EccB, repeat 1 domain"/>
    <property type="match status" value="1"/>
</dbReference>
<dbReference type="InterPro" id="IPR007795">
    <property type="entry name" value="T7SS_EccB"/>
</dbReference>
<keyword evidence="7" id="KW-0067">ATP-binding</keyword>
<keyword evidence="8 11" id="KW-1133">Transmembrane helix</keyword>
<dbReference type="Pfam" id="PF05108">
    <property type="entry name" value="T7SS_ESX1_EccB"/>
    <property type="match status" value="1"/>
</dbReference>
<keyword evidence="5" id="KW-0547">Nucleotide-binding</keyword>
<comment type="similarity">
    <text evidence="2">Belongs to the EccB family.</text>
</comment>